<keyword evidence="1" id="KW-0496">Mitochondrion</keyword>
<evidence type="ECO:0000313" key="1">
    <source>
        <dbReference type="EMBL" id="KUM47738.1"/>
    </source>
</evidence>
<geneLocation type="mitochondrion" evidence="1"/>
<organism evidence="1">
    <name type="scientific">Picea glauca</name>
    <name type="common">White spruce</name>
    <name type="synonym">Pinus glauca</name>
    <dbReference type="NCBI Taxonomy" id="3330"/>
    <lineage>
        <taxon>Eukaryota</taxon>
        <taxon>Viridiplantae</taxon>
        <taxon>Streptophyta</taxon>
        <taxon>Embryophyta</taxon>
        <taxon>Tracheophyta</taxon>
        <taxon>Spermatophyta</taxon>
        <taxon>Pinopsida</taxon>
        <taxon>Pinidae</taxon>
        <taxon>Conifers I</taxon>
        <taxon>Pinales</taxon>
        <taxon>Pinaceae</taxon>
        <taxon>Picea</taxon>
    </lineage>
</organism>
<comment type="caution">
    <text evidence="1">The sequence shown here is derived from an EMBL/GenBank/DDBJ whole genome shotgun (WGS) entry which is preliminary data.</text>
</comment>
<dbReference type="AlphaFoldDB" id="A0A117NH45"/>
<accession>A0A117NH45</accession>
<protein>
    <submittedName>
        <fullName evidence="1">Uncharacterized protein</fullName>
    </submittedName>
</protein>
<sequence length="66" mass="7695">MDRTRISYIERILKHDSSNLRIFRLKTNGRGKKIGYNEDFTLFLSLVWPGKYLNGSSLTYEVALPT</sequence>
<name>A0A117NH45_PICGL</name>
<gene>
    <name evidence="1" type="ORF">ABT39_MTgene5925</name>
</gene>
<dbReference type="EMBL" id="LKAM01000007">
    <property type="protein sequence ID" value="KUM47738.1"/>
    <property type="molecule type" value="Genomic_DNA"/>
</dbReference>
<reference evidence="1" key="1">
    <citation type="journal article" date="2015" name="Genome Biol. Evol.">
        <title>Organellar Genomes of White Spruce (Picea glauca): Assembly and Annotation.</title>
        <authorList>
            <person name="Jackman S.D."/>
            <person name="Warren R.L."/>
            <person name="Gibb E.A."/>
            <person name="Vandervalk B.P."/>
            <person name="Mohamadi H."/>
            <person name="Chu J."/>
            <person name="Raymond A."/>
            <person name="Pleasance S."/>
            <person name="Coope R."/>
            <person name="Wildung M.R."/>
            <person name="Ritland C.E."/>
            <person name="Bousquet J."/>
            <person name="Jones S.J."/>
            <person name="Bohlmann J."/>
            <person name="Birol I."/>
        </authorList>
    </citation>
    <scope>NUCLEOTIDE SEQUENCE [LARGE SCALE GENOMIC DNA]</scope>
    <source>
        <tissue evidence="1">Flushing bud</tissue>
    </source>
</reference>
<proteinExistence type="predicted"/>